<evidence type="ECO:0000256" key="2">
    <source>
        <dbReference type="ARBA" id="ARBA00005891"/>
    </source>
</evidence>
<dbReference type="GO" id="GO:0035243">
    <property type="term" value="F:protein-arginine omega-N symmetric methyltransferase activity"/>
    <property type="evidence" value="ECO:0007669"/>
    <property type="project" value="UniProtKB-EC"/>
</dbReference>
<evidence type="ECO:0000256" key="3">
    <source>
        <dbReference type="ARBA" id="ARBA00022603"/>
    </source>
</evidence>
<gene>
    <name evidence="8" type="ORF">HETSPECPRED_003934</name>
</gene>
<evidence type="ECO:0000256" key="5">
    <source>
        <dbReference type="ARBA" id="ARBA00023128"/>
    </source>
</evidence>
<comment type="function">
    <text evidence="7">Arginine methyltransferase involved in the assembly or stability of mitochondrial NADH:ubiquinone oxidoreductase complex (complex I).</text>
</comment>
<organism evidence="8 9">
    <name type="scientific">Heterodermia speciosa</name>
    <dbReference type="NCBI Taxonomy" id="116794"/>
    <lineage>
        <taxon>Eukaryota</taxon>
        <taxon>Fungi</taxon>
        <taxon>Dikarya</taxon>
        <taxon>Ascomycota</taxon>
        <taxon>Pezizomycotina</taxon>
        <taxon>Lecanoromycetes</taxon>
        <taxon>OSLEUM clade</taxon>
        <taxon>Lecanoromycetidae</taxon>
        <taxon>Caliciales</taxon>
        <taxon>Physciaceae</taxon>
        <taxon>Heterodermia</taxon>
    </lineage>
</organism>
<evidence type="ECO:0000256" key="7">
    <source>
        <dbReference type="RuleBase" id="RU364114"/>
    </source>
</evidence>
<dbReference type="PANTHER" id="PTHR12049:SF7">
    <property type="entry name" value="PROTEIN ARGININE METHYLTRANSFERASE NDUFAF7, MITOCHONDRIAL"/>
    <property type="match status" value="1"/>
</dbReference>
<dbReference type="FunFam" id="3.40.50.12710:FF:000004">
    <property type="entry name" value="Protein arginine methyltransferase NDUFAF7"/>
    <property type="match status" value="1"/>
</dbReference>
<keyword evidence="9" id="KW-1185">Reference proteome</keyword>
<comment type="caution">
    <text evidence="8">The sequence shown here is derived from an EMBL/GenBank/DDBJ whole genome shotgun (WGS) entry which is preliminary data.</text>
</comment>
<proteinExistence type="inferred from homology"/>
<dbReference type="Gene3D" id="3.40.50.12710">
    <property type="match status" value="1"/>
</dbReference>
<dbReference type="InterPro" id="IPR038375">
    <property type="entry name" value="NDUFAF7_sf"/>
</dbReference>
<reference evidence="8" key="1">
    <citation type="submission" date="2021-03" db="EMBL/GenBank/DDBJ databases">
        <authorList>
            <person name="Tagirdzhanova G."/>
        </authorList>
    </citation>
    <scope>NUCLEOTIDE SEQUENCE</scope>
</reference>
<comment type="subcellular location">
    <subcellularLocation>
        <location evidence="1 7">Mitochondrion</location>
    </subcellularLocation>
</comment>
<dbReference type="Pfam" id="PF02636">
    <property type="entry name" value="Methyltransf_28"/>
    <property type="match status" value="1"/>
</dbReference>
<dbReference type="InterPro" id="IPR029063">
    <property type="entry name" value="SAM-dependent_MTases_sf"/>
</dbReference>
<dbReference type="PANTHER" id="PTHR12049">
    <property type="entry name" value="PROTEIN ARGININE METHYLTRANSFERASE NDUFAF7, MITOCHONDRIAL"/>
    <property type="match status" value="1"/>
</dbReference>
<dbReference type="SUPFAM" id="SSF53335">
    <property type="entry name" value="S-adenosyl-L-methionine-dependent methyltransferases"/>
    <property type="match status" value="1"/>
</dbReference>
<dbReference type="GO" id="GO:0032259">
    <property type="term" value="P:methylation"/>
    <property type="evidence" value="ECO:0007669"/>
    <property type="project" value="UniProtKB-KW"/>
</dbReference>
<accession>A0A8H3FBL6</accession>
<keyword evidence="3 7" id="KW-0489">Methyltransferase</keyword>
<dbReference type="InterPro" id="IPR003788">
    <property type="entry name" value="NDUFAF7"/>
</dbReference>
<dbReference type="AlphaFoldDB" id="A0A8H3FBL6"/>
<keyword evidence="5 7" id="KW-0496">Mitochondrion</keyword>
<dbReference type="EC" id="2.1.1.320" evidence="7"/>
<dbReference type="Proteomes" id="UP000664521">
    <property type="component" value="Unassembled WGS sequence"/>
</dbReference>
<evidence type="ECO:0000313" key="8">
    <source>
        <dbReference type="EMBL" id="CAF9919063.1"/>
    </source>
</evidence>
<keyword evidence="4 7" id="KW-0808">Transferase</keyword>
<dbReference type="OrthoDB" id="5595109at2759"/>
<dbReference type="EMBL" id="CAJPDS010000023">
    <property type="protein sequence ID" value="CAF9919063.1"/>
    <property type="molecule type" value="Genomic_DNA"/>
</dbReference>
<sequence length="511" mass="54939">MSRSARTGVKLFARSKILASAPREWLSPSFARGASTSTRPWSTPLAKGIAEAIAVTGPISLASYMRQCLTSPDGGYYTTRSPSRDQFGATGDFVTSPEISQIFGELVGIWMVTEWLAQGRKAAGVQVIEVGPGRGTLMDDMLRTVVNFRGLASAVEQVYLVEASSALRETQKQLLCGGEPFEEVKDGFRCKSKYHKLPITWYEDIRYVPNEPSKTPFIVAHEFFDALPIHAFQSVALAPSSSILTTPTGRLPLSQSALQSKTAHWRELLVSPTSPPSVLNPKPATDLLPPEFQPSVAKTSTPPSLLLPTLSSRYRALLPQIGSVIEISPESHSYVAEFARRIGGAMPTPGSSITAQEQISKPEPSGAALILDYGPLDIIPANTLRGIRSHKQTSPFSSPGLVDLSADVDFTALAEAAIGASEGIEVHGPVEQGYWLESVGIRERAHILSKAIDKGATEGSEEKKRGINQSVERLVERGGGGMGRIYKAMAIVPEGDGKRRPVGFGGHVQNP</sequence>
<name>A0A8H3FBL6_9LECA</name>
<evidence type="ECO:0000256" key="1">
    <source>
        <dbReference type="ARBA" id="ARBA00004173"/>
    </source>
</evidence>
<comment type="catalytic activity">
    <reaction evidence="6 7">
        <text>L-arginyl-[protein] + 2 S-adenosyl-L-methionine = N(omega),N(omega)'-dimethyl-L-arginyl-[protein] + 2 S-adenosyl-L-homocysteine + 2 H(+)</text>
        <dbReference type="Rhea" id="RHEA:48108"/>
        <dbReference type="Rhea" id="RHEA-COMP:10532"/>
        <dbReference type="Rhea" id="RHEA-COMP:11992"/>
        <dbReference type="ChEBI" id="CHEBI:15378"/>
        <dbReference type="ChEBI" id="CHEBI:29965"/>
        <dbReference type="ChEBI" id="CHEBI:57856"/>
        <dbReference type="ChEBI" id="CHEBI:59789"/>
        <dbReference type="ChEBI" id="CHEBI:88221"/>
        <dbReference type="EC" id="2.1.1.320"/>
    </reaction>
</comment>
<comment type="similarity">
    <text evidence="2 7">Belongs to the NDUFAF7 family.</text>
</comment>
<evidence type="ECO:0000256" key="6">
    <source>
        <dbReference type="ARBA" id="ARBA00048612"/>
    </source>
</evidence>
<protein>
    <recommendedName>
        <fullName evidence="7">Protein arginine methyltransferase NDUFAF7</fullName>
        <ecNumber evidence="7">2.1.1.320</ecNumber>
    </recommendedName>
</protein>
<dbReference type="GO" id="GO:0005739">
    <property type="term" value="C:mitochondrion"/>
    <property type="evidence" value="ECO:0007669"/>
    <property type="project" value="UniProtKB-SubCell"/>
</dbReference>
<evidence type="ECO:0000313" key="9">
    <source>
        <dbReference type="Proteomes" id="UP000664521"/>
    </source>
</evidence>
<dbReference type="GO" id="GO:0032981">
    <property type="term" value="P:mitochondrial respiratory chain complex I assembly"/>
    <property type="evidence" value="ECO:0007669"/>
    <property type="project" value="TreeGrafter"/>
</dbReference>
<evidence type="ECO:0000256" key="4">
    <source>
        <dbReference type="ARBA" id="ARBA00022679"/>
    </source>
</evidence>